<feature type="non-terminal residue" evidence="2">
    <location>
        <position position="166"/>
    </location>
</feature>
<dbReference type="AlphaFoldDB" id="A0A382YDC2"/>
<gene>
    <name evidence="2" type="ORF">METZ01_LOCUS433934</name>
</gene>
<dbReference type="PROSITE" id="PS51257">
    <property type="entry name" value="PROKAR_LIPOPROTEIN"/>
    <property type="match status" value="1"/>
</dbReference>
<proteinExistence type="predicted"/>
<dbReference type="InterPro" id="IPR024311">
    <property type="entry name" value="Lipocalin-like"/>
</dbReference>
<feature type="domain" description="Lipocalin-like" evidence="1">
    <location>
        <begin position="52"/>
        <end position="165"/>
    </location>
</feature>
<dbReference type="EMBL" id="UINC01174784">
    <property type="protein sequence ID" value="SVD81080.1"/>
    <property type="molecule type" value="Genomic_DNA"/>
</dbReference>
<name>A0A382YDC2_9ZZZZ</name>
<evidence type="ECO:0000313" key="2">
    <source>
        <dbReference type="EMBL" id="SVD81080.1"/>
    </source>
</evidence>
<reference evidence="2" key="1">
    <citation type="submission" date="2018-05" db="EMBL/GenBank/DDBJ databases">
        <authorList>
            <person name="Lanie J.A."/>
            <person name="Ng W.-L."/>
            <person name="Kazmierczak K.M."/>
            <person name="Andrzejewski T.M."/>
            <person name="Davidsen T.M."/>
            <person name="Wayne K.J."/>
            <person name="Tettelin H."/>
            <person name="Glass J.I."/>
            <person name="Rusch D."/>
            <person name="Podicherti R."/>
            <person name="Tsui H.-C.T."/>
            <person name="Winkler M.E."/>
        </authorList>
    </citation>
    <scope>NUCLEOTIDE SEQUENCE</scope>
</reference>
<dbReference type="Pfam" id="PF13924">
    <property type="entry name" value="Lipocalin_5"/>
    <property type="match status" value="1"/>
</dbReference>
<accession>A0A382YDC2</accession>
<protein>
    <recommendedName>
        <fullName evidence="1">Lipocalin-like domain-containing protein</fullName>
    </recommendedName>
</protein>
<organism evidence="2">
    <name type="scientific">marine metagenome</name>
    <dbReference type="NCBI Taxonomy" id="408172"/>
    <lineage>
        <taxon>unclassified sequences</taxon>
        <taxon>metagenomes</taxon>
        <taxon>ecological metagenomes</taxon>
    </lineage>
</organism>
<evidence type="ECO:0000259" key="1">
    <source>
        <dbReference type="Pfam" id="PF13924"/>
    </source>
</evidence>
<sequence>MKTLTRIFVGYGLLLSFGTLSGCSSEPVDETAESVAGMSEASSSTSLRDGVVGTWELARVEFRDSTGEEISAPAPPAFGSLGAIGQAVLDDAGHIGVAIMQQGRTRGDELTPAEALDDLEAYRGFFGTYSVNENDGLMTLHFQGNRDPRLTGTSATNKVKVSGDEL</sequence>